<proteinExistence type="predicted"/>
<evidence type="ECO:0000313" key="1">
    <source>
        <dbReference type="EMBL" id="THU42784.1"/>
    </source>
</evidence>
<reference evidence="1 2" key="1">
    <citation type="journal article" date="2019" name="Nat. Plants">
        <title>Genome sequencing of Musa balbisiana reveals subgenome evolution and function divergence in polyploid bananas.</title>
        <authorList>
            <person name="Yao X."/>
        </authorList>
    </citation>
    <scope>NUCLEOTIDE SEQUENCE [LARGE SCALE GENOMIC DNA]</scope>
    <source>
        <strain evidence="2">cv. DH-PKW</strain>
        <tissue evidence="1">Leaves</tissue>
    </source>
</reference>
<organism evidence="1 2">
    <name type="scientific">Musa balbisiana</name>
    <name type="common">Banana</name>
    <dbReference type="NCBI Taxonomy" id="52838"/>
    <lineage>
        <taxon>Eukaryota</taxon>
        <taxon>Viridiplantae</taxon>
        <taxon>Streptophyta</taxon>
        <taxon>Embryophyta</taxon>
        <taxon>Tracheophyta</taxon>
        <taxon>Spermatophyta</taxon>
        <taxon>Magnoliopsida</taxon>
        <taxon>Liliopsida</taxon>
        <taxon>Zingiberales</taxon>
        <taxon>Musaceae</taxon>
        <taxon>Musa</taxon>
    </lineage>
</organism>
<dbReference type="Proteomes" id="UP000317650">
    <property type="component" value="Unassembled WGS sequence"/>
</dbReference>
<name>A0A4S8I628_MUSBA</name>
<evidence type="ECO:0000313" key="2">
    <source>
        <dbReference type="Proteomes" id="UP000317650"/>
    </source>
</evidence>
<sequence length="66" mass="7881">MPEEFHYRTGIEGETTTLIEMHTLSHYTMGMGEEIYLHAKRGYNWRYLLCYRSSYNQWESTPLSAV</sequence>
<gene>
    <name evidence="1" type="ORF">C4D60_Mb00t17600</name>
</gene>
<dbReference type="AlphaFoldDB" id="A0A4S8I628"/>
<accession>A0A4S8I628</accession>
<dbReference type="EMBL" id="PYDT01000474">
    <property type="protein sequence ID" value="THU42784.1"/>
    <property type="molecule type" value="Genomic_DNA"/>
</dbReference>
<comment type="caution">
    <text evidence="1">The sequence shown here is derived from an EMBL/GenBank/DDBJ whole genome shotgun (WGS) entry which is preliminary data.</text>
</comment>
<keyword evidence="2" id="KW-1185">Reference proteome</keyword>
<protein>
    <submittedName>
        <fullName evidence="1">Uncharacterized protein</fullName>
    </submittedName>
</protein>